<dbReference type="InterPro" id="IPR038375">
    <property type="entry name" value="NDUFAF7_sf"/>
</dbReference>
<dbReference type="EC" id="2.1.1.320" evidence="7"/>
<evidence type="ECO:0000256" key="7">
    <source>
        <dbReference type="RuleBase" id="RU364114"/>
    </source>
</evidence>
<keyword evidence="5 7" id="KW-0496">Mitochondrion</keyword>
<comment type="function">
    <text evidence="7">Arginine methyltransferase involved in the assembly or stability of mitochondrial NADH:ubiquinone oxidoreductase complex (complex I).</text>
</comment>
<evidence type="ECO:0000256" key="4">
    <source>
        <dbReference type="ARBA" id="ARBA00022679"/>
    </source>
</evidence>
<dbReference type="PANTHER" id="PTHR12049">
    <property type="entry name" value="PROTEIN ARGININE METHYLTRANSFERASE NDUFAF7, MITOCHONDRIAL"/>
    <property type="match status" value="1"/>
</dbReference>
<protein>
    <recommendedName>
        <fullName evidence="7">Protein arginine methyltransferase NDUFAF7</fullName>
        <ecNumber evidence="7">2.1.1.320</ecNumber>
    </recommendedName>
</protein>
<dbReference type="Proteomes" id="UP000274131">
    <property type="component" value="Unassembled WGS sequence"/>
</dbReference>
<accession>A0A0N4UXX8</accession>
<dbReference type="InterPro" id="IPR029063">
    <property type="entry name" value="SAM-dependent_MTases_sf"/>
</dbReference>
<dbReference type="GO" id="GO:0035243">
    <property type="term" value="F:protein-arginine omega-N symmetric methyltransferase activity"/>
    <property type="evidence" value="ECO:0007669"/>
    <property type="project" value="UniProtKB-EC"/>
</dbReference>
<sequence length="407" mass="46230">MISQKIRLNGPIPVADFMRTAIASPNVGYYSRYSRDDCNIFGEKGDFITAPELCQLYGEMIGVWCYYELANTGHKGQWQLVESGPGSGQLMKDVVSVMERFKESDLSIHLVEVSDSLILEQEKTLCCKPSEFIDGNPHIRFNTTKGGIPVYWYRSITEIPEKFSVFIANEFLDALPIHQFKKGDDGKWHEVYVTLDENENLCFMLSKSENLFTLGLIPQEIRGDPQRKEYEISPAAGKFINQIAERITAFGGFALMMDYGHDGSRNDFSLRAYYKHNLVNPLERPGEHDLTADVDFGYLKKLVEDRLLVFGPVEQREFLTQMGVGLRLRRLLDECTSRTDQENLIKAYNLLIDEHGMGTRFKAMCLFPKTLNNIIEVRGGTPAGFGTKETKHLNINPLKELAGVQIK</sequence>
<comment type="subcellular location">
    <subcellularLocation>
        <location evidence="1 7">Mitochondrion</location>
    </subcellularLocation>
</comment>
<dbReference type="AlphaFoldDB" id="A0A0N4UXX8"/>
<evidence type="ECO:0000313" key="9">
    <source>
        <dbReference type="Proteomes" id="UP000274131"/>
    </source>
</evidence>
<dbReference type="Pfam" id="PF02636">
    <property type="entry name" value="Methyltransf_28"/>
    <property type="match status" value="1"/>
</dbReference>
<keyword evidence="3 7" id="KW-0489">Methyltransferase</keyword>
<evidence type="ECO:0000256" key="2">
    <source>
        <dbReference type="ARBA" id="ARBA00005891"/>
    </source>
</evidence>
<dbReference type="STRING" id="51028.A0A0N4UXX8"/>
<organism evidence="10">
    <name type="scientific">Enterobius vermicularis</name>
    <name type="common">Human pinworm</name>
    <dbReference type="NCBI Taxonomy" id="51028"/>
    <lineage>
        <taxon>Eukaryota</taxon>
        <taxon>Metazoa</taxon>
        <taxon>Ecdysozoa</taxon>
        <taxon>Nematoda</taxon>
        <taxon>Chromadorea</taxon>
        <taxon>Rhabditida</taxon>
        <taxon>Spirurina</taxon>
        <taxon>Oxyuridomorpha</taxon>
        <taxon>Oxyuroidea</taxon>
        <taxon>Oxyuridae</taxon>
        <taxon>Enterobius</taxon>
    </lineage>
</organism>
<evidence type="ECO:0000256" key="3">
    <source>
        <dbReference type="ARBA" id="ARBA00022603"/>
    </source>
</evidence>
<evidence type="ECO:0000256" key="5">
    <source>
        <dbReference type="ARBA" id="ARBA00023128"/>
    </source>
</evidence>
<dbReference type="GO" id="GO:0032259">
    <property type="term" value="P:methylation"/>
    <property type="evidence" value="ECO:0007669"/>
    <property type="project" value="UniProtKB-KW"/>
</dbReference>
<comment type="similarity">
    <text evidence="2 7">Belongs to the NDUFAF7 family.</text>
</comment>
<dbReference type="SUPFAM" id="SSF53335">
    <property type="entry name" value="S-adenosyl-L-methionine-dependent methyltransferases"/>
    <property type="match status" value="1"/>
</dbReference>
<dbReference type="InterPro" id="IPR003788">
    <property type="entry name" value="NDUFAF7"/>
</dbReference>
<dbReference type="OrthoDB" id="438553at2759"/>
<gene>
    <name evidence="8" type="ORF">EVEC_LOCUS2120</name>
</gene>
<keyword evidence="4 7" id="KW-0808">Transferase</keyword>
<reference evidence="8 9" key="2">
    <citation type="submission" date="2018-10" db="EMBL/GenBank/DDBJ databases">
        <authorList>
            <consortium name="Pathogen Informatics"/>
        </authorList>
    </citation>
    <scope>NUCLEOTIDE SEQUENCE [LARGE SCALE GENOMIC DNA]</scope>
</reference>
<dbReference type="Gene3D" id="3.40.50.12710">
    <property type="match status" value="1"/>
</dbReference>
<keyword evidence="9" id="KW-1185">Reference proteome</keyword>
<evidence type="ECO:0000256" key="6">
    <source>
        <dbReference type="ARBA" id="ARBA00048612"/>
    </source>
</evidence>
<proteinExistence type="inferred from homology"/>
<dbReference type="EMBL" id="UXUI01007321">
    <property type="protein sequence ID" value="VDD86977.1"/>
    <property type="molecule type" value="Genomic_DNA"/>
</dbReference>
<evidence type="ECO:0000313" key="10">
    <source>
        <dbReference type="WBParaSite" id="EVEC_0000241201-mRNA-1"/>
    </source>
</evidence>
<reference evidence="10" key="1">
    <citation type="submission" date="2017-02" db="UniProtKB">
        <authorList>
            <consortium name="WormBaseParasite"/>
        </authorList>
    </citation>
    <scope>IDENTIFICATION</scope>
</reference>
<evidence type="ECO:0000313" key="8">
    <source>
        <dbReference type="EMBL" id="VDD86977.1"/>
    </source>
</evidence>
<dbReference type="WBParaSite" id="EVEC_0000241201-mRNA-1">
    <property type="protein sequence ID" value="EVEC_0000241201-mRNA-1"/>
    <property type="gene ID" value="EVEC_0000241201"/>
</dbReference>
<dbReference type="GO" id="GO:0005739">
    <property type="term" value="C:mitochondrion"/>
    <property type="evidence" value="ECO:0007669"/>
    <property type="project" value="UniProtKB-SubCell"/>
</dbReference>
<dbReference type="GO" id="GO:0032981">
    <property type="term" value="P:mitochondrial respiratory chain complex I assembly"/>
    <property type="evidence" value="ECO:0007669"/>
    <property type="project" value="TreeGrafter"/>
</dbReference>
<comment type="catalytic activity">
    <reaction evidence="6 7">
        <text>L-arginyl-[protein] + 2 S-adenosyl-L-methionine = N(omega),N(omega)'-dimethyl-L-arginyl-[protein] + 2 S-adenosyl-L-homocysteine + 2 H(+)</text>
        <dbReference type="Rhea" id="RHEA:48108"/>
        <dbReference type="Rhea" id="RHEA-COMP:10532"/>
        <dbReference type="Rhea" id="RHEA-COMP:11992"/>
        <dbReference type="ChEBI" id="CHEBI:15378"/>
        <dbReference type="ChEBI" id="CHEBI:29965"/>
        <dbReference type="ChEBI" id="CHEBI:57856"/>
        <dbReference type="ChEBI" id="CHEBI:59789"/>
        <dbReference type="ChEBI" id="CHEBI:88221"/>
        <dbReference type="EC" id="2.1.1.320"/>
    </reaction>
</comment>
<name>A0A0N4UXX8_ENTVE</name>
<dbReference type="PANTHER" id="PTHR12049:SF7">
    <property type="entry name" value="PROTEIN ARGININE METHYLTRANSFERASE NDUFAF7, MITOCHONDRIAL"/>
    <property type="match status" value="1"/>
</dbReference>
<evidence type="ECO:0000256" key="1">
    <source>
        <dbReference type="ARBA" id="ARBA00004173"/>
    </source>
</evidence>